<dbReference type="Gene3D" id="1.10.260.50">
    <property type="match status" value="1"/>
</dbReference>
<comment type="similarity">
    <text evidence="2">Belongs to the class-V pyridoxal-phosphate-dependent aminotransferase family. NifS/IscS subfamily.</text>
</comment>
<dbReference type="PIRSF" id="PIRSF005572">
    <property type="entry name" value="NifS"/>
    <property type="match status" value="1"/>
</dbReference>
<keyword evidence="5" id="KW-0663">Pyridoxal phosphate</keyword>
<dbReference type="InterPro" id="IPR015421">
    <property type="entry name" value="PyrdxlP-dep_Trfase_major"/>
</dbReference>
<dbReference type="InterPro" id="IPR000192">
    <property type="entry name" value="Aminotrans_V_dom"/>
</dbReference>
<proteinExistence type="inferred from homology"/>
<dbReference type="Gene3D" id="3.40.640.10">
    <property type="entry name" value="Type I PLP-dependent aspartate aminotransferase-like (Major domain)"/>
    <property type="match status" value="1"/>
</dbReference>
<evidence type="ECO:0000256" key="6">
    <source>
        <dbReference type="ARBA" id="ARBA00023004"/>
    </source>
</evidence>
<sequence length="374" mass="41760">MDKIYLDNAGTTRVRDNVLKTMSSFFSTNFDARTTEKILSEARQRIIELLGASQYDVFFTSCGSEANNIALNVMADLIRKSAGRRRIFYTAIEHASIYRTVESNAFEDFERIRLAVDRIGMPLHHNEIDGQGGAATMMYVNNEIGSILPVYKWIDTFKSANILTHVDAVQALGHIKLTLDILGADFVTLSAHKIHGPKGLGILLVKHELAPFVEQILRCYTINMPYVMGFVTALEARYKAMTEHLEHAAMLKTYIITRLKQIHQEIKIIGFEAVDSEKSVSAIINVQLPYLEGDSIVIGCDMAGIAVSSGSACSSGTMQASHVIKALGFSEAEAKRCFRISTSDFTTVEEVDRMLEVLCTMLEPFEERERNDQQ</sequence>
<dbReference type="InterPro" id="IPR015424">
    <property type="entry name" value="PyrdxlP-dep_Trfase"/>
</dbReference>
<keyword evidence="3" id="KW-0808">Transferase</keyword>
<dbReference type="Pfam" id="PF00266">
    <property type="entry name" value="Aminotran_5"/>
    <property type="match status" value="2"/>
</dbReference>
<dbReference type="PANTHER" id="PTHR11601:SF34">
    <property type="entry name" value="CYSTEINE DESULFURASE"/>
    <property type="match status" value="1"/>
</dbReference>
<dbReference type="PANTHER" id="PTHR11601">
    <property type="entry name" value="CYSTEINE DESULFURYLASE FAMILY MEMBER"/>
    <property type="match status" value="1"/>
</dbReference>
<comment type="catalytic activity">
    <reaction evidence="8">
        <text>(sulfur carrier)-H + L-cysteine = (sulfur carrier)-SH + L-alanine</text>
        <dbReference type="Rhea" id="RHEA:43892"/>
        <dbReference type="Rhea" id="RHEA-COMP:14737"/>
        <dbReference type="Rhea" id="RHEA-COMP:14739"/>
        <dbReference type="ChEBI" id="CHEBI:29917"/>
        <dbReference type="ChEBI" id="CHEBI:35235"/>
        <dbReference type="ChEBI" id="CHEBI:57972"/>
        <dbReference type="ChEBI" id="CHEBI:64428"/>
        <dbReference type="EC" id="2.8.1.7"/>
    </reaction>
</comment>
<evidence type="ECO:0000256" key="2">
    <source>
        <dbReference type="ARBA" id="ARBA00006490"/>
    </source>
</evidence>
<dbReference type="Proteomes" id="UP000746471">
    <property type="component" value="Unassembled WGS sequence"/>
</dbReference>
<evidence type="ECO:0000313" key="10">
    <source>
        <dbReference type="EMBL" id="MBS7526626.1"/>
    </source>
</evidence>
<evidence type="ECO:0000259" key="9">
    <source>
        <dbReference type="Pfam" id="PF00266"/>
    </source>
</evidence>
<keyword evidence="4" id="KW-0479">Metal-binding</keyword>
<evidence type="ECO:0000256" key="5">
    <source>
        <dbReference type="ARBA" id="ARBA00022898"/>
    </source>
</evidence>
<name>A0ABS5PQH5_9FIRM</name>
<feature type="domain" description="Aminotransferase class V" evidence="9">
    <location>
        <begin position="4"/>
        <end position="214"/>
    </location>
</feature>
<dbReference type="RefSeq" id="WP_213236488.1">
    <property type="nucleotide sequence ID" value="NZ_JAHBCL010000012.1"/>
</dbReference>
<evidence type="ECO:0000256" key="8">
    <source>
        <dbReference type="ARBA" id="ARBA00050776"/>
    </source>
</evidence>
<evidence type="ECO:0000313" key="11">
    <source>
        <dbReference type="Proteomes" id="UP000746471"/>
    </source>
</evidence>
<dbReference type="Gene3D" id="3.90.1150.10">
    <property type="entry name" value="Aspartate Aminotransferase, domain 1"/>
    <property type="match status" value="1"/>
</dbReference>
<organism evidence="10 11">
    <name type="scientific">Fusibacter paucivorans</name>
    <dbReference type="NCBI Taxonomy" id="76009"/>
    <lineage>
        <taxon>Bacteria</taxon>
        <taxon>Bacillati</taxon>
        <taxon>Bacillota</taxon>
        <taxon>Clostridia</taxon>
        <taxon>Eubacteriales</taxon>
        <taxon>Eubacteriales Family XII. Incertae Sedis</taxon>
        <taxon>Fusibacter</taxon>
    </lineage>
</organism>
<dbReference type="EMBL" id="JAHBCL010000012">
    <property type="protein sequence ID" value="MBS7526626.1"/>
    <property type="molecule type" value="Genomic_DNA"/>
</dbReference>
<dbReference type="SUPFAM" id="SSF53383">
    <property type="entry name" value="PLP-dependent transferases"/>
    <property type="match status" value="1"/>
</dbReference>
<comment type="caution">
    <text evidence="10">The sequence shown here is derived from an EMBL/GenBank/DDBJ whole genome shotgun (WGS) entry which is preliminary data.</text>
</comment>
<gene>
    <name evidence="10" type="ORF">KHM83_08055</name>
</gene>
<keyword evidence="7" id="KW-0411">Iron-sulfur</keyword>
<reference evidence="10 11" key="1">
    <citation type="submission" date="2021-05" db="EMBL/GenBank/DDBJ databases">
        <title>Fusibacter ferrireducens sp. nov., an anaerobic, sulfur- and Fe-reducing bacterium isolated from the mangrove sediment.</title>
        <authorList>
            <person name="Qiu D."/>
        </authorList>
    </citation>
    <scope>NUCLEOTIDE SEQUENCE [LARGE SCALE GENOMIC DNA]</scope>
    <source>
        <strain evidence="10 11">DSM 12116</strain>
    </source>
</reference>
<comment type="cofactor">
    <cofactor evidence="1">
        <name>pyridoxal 5'-phosphate</name>
        <dbReference type="ChEBI" id="CHEBI:597326"/>
    </cofactor>
</comment>
<feature type="domain" description="Aminotransferase class V" evidence="9">
    <location>
        <begin position="221"/>
        <end position="353"/>
    </location>
</feature>
<accession>A0ABS5PQH5</accession>
<evidence type="ECO:0000256" key="4">
    <source>
        <dbReference type="ARBA" id="ARBA00022723"/>
    </source>
</evidence>
<keyword evidence="6" id="KW-0408">Iron</keyword>
<keyword evidence="10" id="KW-0032">Aminotransferase</keyword>
<evidence type="ECO:0000256" key="3">
    <source>
        <dbReference type="ARBA" id="ARBA00022679"/>
    </source>
</evidence>
<dbReference type="GO" id="GO:0008483">
    <property type="term" value="F:transaminase activity"/>
    <property type="evidence" value="ECO:0007669"/>
    <property type="project" value="UniProtKB-KW"/>
</dbReference>
<protein>
    <submittedName>
        <fullName evidence="10">Aminotransferase class V-fold PLP-dependent enzyme</fullName>
    </submittedName>
</protein>
<dbReference type="InterPro" id="IPR016454">
    <property type="entry name" value="Cysteine_dSase"/>
</dbReference>
<evidence type="ECO:0000256" key="1">
    <source>
        <dbReference type="ARBA" id="ARBA00001933"/>
    </source>
</evidence>
<evidence type="ECO:0000256" key="7">
    <source>
        <dbReference type="ARBA" id="ARBA00023014"/>
    </source>
</evidence>
<dbReference type="InterPro" id="IPR015422">
    <property type="entry name" value="PyrdxlP-dep_Trfase_small"/>
</dbReference>
<keyword evidence="11" id="KW-1185">Reference proteome</keyword>